<dbReference type="Pfam" id="PF00687">
    <property type="entry name" value="Ribosomal_L1"/>
    <property type="match status" value="1"/>
</dbReference>
<dbReference type="OrthoDB" id="10251727at2759"/>
<feature type="compositionally biased region" description="Basic residues" evidence="1">
    <location>
        <begin position="342"/>
        <end position="352"/>
    </location>
</feature>
<dbReference type="EMBL" id="ML220113">
    <property type="protein sequence ID" value="TGZ83962.1"/>
    <property type="molecule type" value="Genomic_DNA"/>
</dbReference>
<dbReference type="GO" id="GO:0005840">
    <property type="term" value="C:ribosome"/>
    <property type="evidence" value="ECO:0007669"/>
    <property type="project" value="UniProtKB-KW"/>
</dbReference>
<name>A0A4S2N3X6_9PEZI</name>
<evidence type="ECO:0000313" key="2">
    <source>
        <dbReference type="EMBL" id="TGZ83962.1"/>
    </source>
</evidence>
<dbReference type="Gene3D" id="3.40.50.790">
    <property type="match status" value="1"/>
</dbReference>
<keyword evidence="3" id="KW-1185">Reference proteome</keyword>
<sequence>MARSKQSKKPTQTAPKPPAQPKTPIKATDTSTALTISKKAKAAAEAVAKKVTSESPYQLNKTQVVTAATALQKWLANKPSLVPNLLADPEDASSAANPVAIWLVLSTKKYIVDERKLKPVRIPLAHSISSASATGAAPSVCLIVKDPQRKFKDIVALSSPLSGLVTKVVGVGKLKKKYKSFESKRLLCEAHDVFLADDRIITMLPKILGNAFYKKTTKVPIPVSIDGKDTPAQLEKEINKSLNSTYLHLQPAASTSVRVAMSSFTPEQIAENVIGAVDELTSKRIPGGWRNLKALHIKTPESAALPIWMTADVYTDEDVLKPEEEQERIRKEAEKAAERVERKKIKNAKKRKGLSDAPVQDEDQSGGKKAKVDEKE</sequence>
<keyword evidence="2" id="KW-0689">Ribosomal protein</keyword>
<dbReference type="AlphaFoldDB" id="A0A4S2N3X6"/>
<dbReference type="STRING" id="341454.A0A4S2N3X6"/>
<reference evidence="2 3" key="1">
    <citation type="submission" date="2019-04" db="EMBL/GenBank/DDBJ databases">
        <title>Comparative genomics and transcriptomics to analyze fruiting body development in filamentous ascomycetes.</title>
        <authorList>
            <consortium name="DOE Joint Genome Institute"/>
            <person name="Lutkenhaus R."/>
            <person name="Traeger S."/>
            <person name="Breuer J."/>
            <person name="Kuo A."/>
            <person name="Lipzen A."/>
            <person name="Pangilinan J."/>
            <person name="Dilworth D."/>
            <person name="Sandor L."/>
            <person name="Poggeler S."/>
            <person name="Barry K."/>
            <person name="Grigoriev I.V."/>
            <person name="Nowrousian M."/>
        </authorList>
    </citation>
    <scope>NUCLEOTIDE SEQUENCE [LARGE SCALE GENOMIC DNA]</scope>
    <source>
        <strain evidence="2 3">CBS 389.68</strain>
    </source>
</reference>
<feature type="region of interest" description="Disordered" evidence="1">
    <location>
        <begin position="1"/>
        <end position="29"/>
    </location>
</feature>
<dbReference type="CDD" id="cd00403">
    <property type="entry name" value="Ribosomal_L1"/>
    <property type="match status" value="1"/>
</dbReference>
<dbReference type="InterPro" id="IPR023674">
    <property type="entry name" value="Ribosomal_uL1-like"/>
</dbReference>
<feature type="region of interest" description="Disordered" evidence="1">
    <location>
        <begin position="321"/>
        <end position="376"/>
    </location>
</feature>
<dbReference type="InParanoid" id="A0A4S2N3X6"/>
<feature type="compositionally biased region" description="Basic and acidic residues" evidence="1">
    <location>
        <begin position="321"/>
        <end position="341"/>
    </location>
</feature>
<protein>
    <submittedName>
        <fullName evidence="2">Ribosomal protein L1</fullName>
    </submittedName>
</protein>
<dbReference type="FunCoup" id="A0A4S2N3X6">
    <property type="interactions" value="520"/>
</dbReference>
<evidence type="ECO:0000313" key="3">
    <source>
        <dbReference type="Proteomes" id="UP000298138"/>
    </source>
</evidence>
<gene>
    <name evidence="2" type="ORF">EX30DRAFT_393500</name>
</gene>
<proteinExistence type="predicted"/>
<accession>A0A4S2N3X6</accession>
<dbReference type="Proteomes" id="UP000298138">
    <property type="component" value="Unassembled WGS sequence"/>
</dbReference>
<dbReference type="SUPFAM" id="SSF56808">
    <property type="entry name" value="Ribosomal protein L1"/>
    <property type="match status" value="1"/>
</dbReference>
<keyword evidence="2" id="KW-0687">Ribonucleoprotein</keyword>
<evidence type="ECO:0000256" key="1">
    <source>
        <dbReference type="SAM" id="MobiDB-lite"/>
    </source>
</evidence>
<dbReference type="InterPro" id="IPR016095">
    <property type="entry name" value="Ribosomal_uL1_3-a/b-sand"/>
</dbReference>
<organism evidence="2 3">
    <name type="scientific">Ascodesmis nigricans</name>
    <dbReference type="NCBI Taxonomy" id="341454"/>
    <lineage>
        <taxon>Eukaryota</taxon>
        <taxon>Fungi</taxon>
        <taxon>Dikarya</taxon>
        <taxon>Ascomycota</taxon>
        <taxon>Pezizomycotina</taxon>
        <taxon>Pezizomycetes</taxon>
        <taxon>Pezizales</taxon>
        <taxon>Ascodesmidaceae</taxon>
        <taxon>Ascodesmis</taxon>
    </lineage>
</organism>
<dbReference type="InterPro" id="IPR028364">
    <property type="entry name" value="Ribosomal_uL1/biogenesis"/>
</dbReference>